<comment type="caution">
    <text evidence="2">The sequence shown here is derived from an EMBL/GenBank/DDBJ whole genome shotgun (WGS) entry which is preliminary data.</text>
</comment>
<feature type="region of interest" description="Disordered" evidence="1">
    <location>
        <begin position="217"/>
        <end position="558"/>
    </location>
</feature>
<keyword evidence="3" id="KW-1185">Reference proteome</keyword>
<proteinExistence type="predicted"/>
<feature type="compositionally biased region" description="Low complexity" evidence="1">
    <location>
        <begin position="356"/>
        <end position="366"/>
    </location>
</feature>
<feature type="compositionally biased region" description="Basic and acidic residues" evidence="1">
    <location>
        <begin position="122"/>
        <end position="161"/>
    </location>
</feature>
<feature type="compositionally biased region" description="Basic and acidic residues" evidence="1">
    <location>
        <begin position="223"/>
        <end position="256"/>
    </location>
</feature>
<feature type="compositionally biased region" description="Basic and acidic residues" evidence="1">
    <location>
        <begin position="13"/>
        <end position="24"/>
    </location>
</feature>
<dbReference type="RefSeq" id="XP_020134645.1">
    <property type="nucleotide sequence ID" value="XM_020274137.1"/>
</dbReference>
<dbReference type="Proteomes" id="UP000183809">
    <property type="component" value="Unassembled WGS sequence"/>
</dbReference>
<evidence type="ECO:0000313" key="2">
    <source>
        <dbReference type="EMBL" id="OJD39034.1"/>
    </source>
</evidence>
<feature type="compositionally biased region" description="Basic and acidic residues" evidence="1">
    <location>
        <begin position="294"/>
        <end position="310"/>
    </location>
</feature>
<feature type="compositionally biased region" description="Low complexity" evidence="1">
    <location>
        <begin position="502"/>
        <end position="520"/>
    </location>
</feature>
<gene>
    <name evidence="2" type="ORF">BKCO1_3000236</name>
</gene>
<feature type="compositionally biased region" description="Polar residues" evidence="1">
    <location>
        <begin position="407"/>
        <end position="427"/>
    </location>
</feature>
<name>A0A1J9RG27_9PEZI</name>
<evidence type="ECO:0000256" key="1">
    <source>
        <dbReference type="SAM" id="MobiDB-lite"/>
    </source>
</evidence>
<organism evidence="2 3">
    <name type="scientific">Diplodia corticola</name>
    <dbReference type="NCBI Taxonomy" id="236234"/>
    <lineage>
        <taxon>Eukaryota</taxon>
        <taxon>Fungi</taxon>
        <taxon>Dikarya</taxon>
        <taxon>Ascomycota</taxon>
        <taxon>Pezizomycotina</taxon>
        <taxon>Dothideomycetes</taxon>
        <taxon>Dothideomycetes incertae sedis</taxon>
        <taxon>Botryosphaeriales</taxon>
        <taxon>Botryosphaeriaceae</taxon>
        <taxon>Diplodia</taxon>
    </lineage>
</organism>
<feature type="compositionally biased region" description="Low complexity" evidence="1">
    <location>
        <begin position="311"/>
        <end position="323"/>
    </location>
</feature>
<sequence length="708" mass="78288">MPYYHSHRRHEHYRPTRTRDRERQSSPPPGMSSEQASLHPAPSISASPANAKDTSHQAISTLTELWGADSAAWRPADCHFGPIPRTWPPRMLTAIAGLARAAGAGEKQRDAALGLVEKMVKDEQRKEGRLSSKATPEHLNKAAELMEKRDVAERSRKTRGDGEDESGQRTTAVKDNDRKRKRVDEETEYGDDDLKLHRVEGEMQHRGGEVVRLCGAAPAGQADDVRHRGVDRGYDRATKSSEMRKVESTRPYEPRNTKPGPGSREPSAKHEQRVAPKPKPIVTSNTANTLTGKTTKDHQLEKATTRHFGDTDASSAPADPTSPAKKRKLDTTRAITESEKENEEDYGGRPVKRAKASATASVTAATKPREPRSSKPSSSPREQPRKKEQPTASKPQPKHEEHAVSKPPQTVNAETAATVVEESSQLHPQRAKRLLEDDNSEDEGARKKIKLTSANSIPLPKKAIKSRQSRSPQSSSTVSDPAEAMQSDKTKFDGDSNVSTKPDVPVPATTSVTDTDTPVSNANETEPTIPSPVARPIETTSKVDGVENQNEEQPATNLDDELASLRAQVKAQAEQLAEERAAKAHMSTQMETIKLDLDLSESARAASEKDAASWRAYGKGLRAVMKDHKRLAKVEMYVQKVEREAAQCRVGMKVAQKMYEEAETRYQACDVDVEKVKVVKGDEELRMINAVLRRENEELRMKFEKYGV</sequence>
<reference evidence="2 3" key="1">
    <citation type="submission" date="2016-10" db="EMBL/GenBank/DDBJ databases">
        <title>Proteomics and genomics reveal pathogen-plant mechanisms compatible with a hemibiotrophic lifestyle of Diplodia corticola.</title>
        <authorList>
            <person name="Fernandes I."/>
            <person name="De Jonge R."/>
            <person name="Van De Peer Y."/>
            <person name="Devreese B."/>
            <person name="Alves A."/>
            <person name="Esteves A.C."/>
        </authorList>
    </citation>
    <scope>NUCLEOTIDE SEQUENCE [LARGE SCALE GENOMIC DNA]</scope>
    <source>
        <strain evidence="2 3">CBS 112549</strain>
    </source>
</reference>
<feature type="region of interest" description="Disordered" evidence="1">
    <location>
        <begin position="122"/>
        <end position="202"/>
    </location>
</feature>
<dbReference type="AlphaFoldDB" id="A0A1J9RG27"/>
<feature type="compositionally biased region" description="Basic residues" evidence="1">
    <location>
        <begin position="1"/>
        <end position="12"/>
    </location>
</feature>
<feature type="compositionally biased region" description="Basic and acidic residues" evidence="1">
    <location>
        <begin position="192"/>
        <end position="202"/>
    </location>
</feature>
<protein>
    <submittedName>
        <fullName evidence="2">Uncharacterized protein</fullName>
    </submittedName>
</protein>
<feature type="compositionally biased region" description="Low complexity" evidence="1">
    <location>
        <begin position="36"/>
        <end position="51"/>
    </location>
</feature>
<feature type="region of interest" description="Disordered" evidence="1">
    <location>
        <begin position="1"/>
        <end position="56"/>
    </location>
</feature>
<evidence type="ECO:0000313" key="3">
    <source>
        <dbReference type="Proteomes" id="UP000183809"/>
    </source>
</evidence>
<feature type="compositionally biased region" description="Polar residues" evidence="1">
    <location>
        <begin position="538"/>
        <end position="556"/>
    </location>
</feature>
<feature type="compositionally biased region" description="Polar residues" evidence="1">
    <location>
        <begin position="282"/>
        <end position="293"/>
    </location>
</feature>
<accession>A0A1J9RG27</accession>
<dbReference type="EMBL" id="MNUE01000003">
    <property type="protein sequence ID" value="OJD39034.1"/>
    <property type="molecule type" value="Genomic_DNA"/>
</dbReference>
<feature type="compositionally biased region" description="Basic and acidic residues" evidence="1">
    <location>
        <begin position="172"/>
        <end position="184"/>
    </location>
</feature>
<dbReference type="OrthoDB" id="10654137at2759"/>
<dbReference type="GeneID" id="31014398"/>